<keyword evidence="7" id="KW-1185">Reference proteome</keyword>
<organism evidence="6 7">
    <name type="scientific">Capillimicrobium parvum</name>
    <dbReference type="NCBI Taxonomy" id="2884022"/>
    <lineage>
        <taxon>Bacteria</taxon>
        <taxon>Bacillati</taxon>
        <taxon>Actinomycetota</taxon>
        <taxon>Thermoleophilia</taxon>
        <taxon>Solirubrobacterales</taxon>
        <taxon>Capillimicrobiaceae</taxon>
        <taxon>Capillimicrobium</taxon>
    </lineage>
</organism>
<dbReference type="EMBL" id="CP087164">
    <property type="protein sequence ID" value="UGS37246.1"/>
    <property type="molecule type" value="Genomic_DNA"/>
</dbReference>
<evidence type="ECO:0000259" key="5">
    <source>
        <dbReference type="PROSITE" id="PS51755"/>
    </source>
</evidence>
<feature type="DNA-binding region" description="OmpR/PhoB-type" evidence="3">
    <location>
        <begin position="126"/>
        <end position="226"/>
    </location>
</feature>
<dbReference type="PANTHER" id="PTHR48111:SF37">
    <property type="entry name" value="RESPONSE REGULATOR PROTEIN CARR"/>
    <property type="match status" value="1"/>
</dbReference>
<feature type="modified residue" description="4-aspartylphosphate" evidence="2">
    <location>
        <position position="56"/>
    </location>
</feature>
<evidence type="ECO:0000256" key="3">
    <source>
        <dbReference type="PROSITE-ProRule" id="PRU01091"/>
    </source>
</evidence>
<dbReference type="PROSITE" id="PS50110">
    <property type="entry name" value="RESPONSE_REGULATORY"/>
    <property type="match status" value="1"/>
</dbReference>
<dbReference type="GO" id="GO:0006355">
    <property type="term" value="P:regulation of DNA-templated transcription"/>
    <property type="evidence" value="ECO:0007669"/>
    <property type="project" value="InterPro"/>
</dbReference>
<dbReference type="CDD" id="cd00383">
    <property type="entry name" value="trans_reg_C"/>
    <property type="match status" value="1"/>
</dbReference>
<dbReference type="RefSeq" id="WP_259311303.1">
    <property type="nucleotide sequence ID" value="NZ_CP087164.1"/>
</dbReference>
<dbReference type="Pfam" id="PF00486">
    <property type="entry name" value="Trans_reg_C"/>
    <property type="match status" value="1"/>
</dbReference>
<dbReference type="Pfam" id="PF00072">
    <property type="entry name" value="Response_reg"/>
    <property type="match status" value="1"/>
</dbReference>
<dbReference type="InterPro" id="IPR001789">
    <property type="entry name" value="Sig_transdc_resp-reg_receiver"/>
</dbReference>
<dbReference type="SUPFAM" id="SSF46894">
    <property type="entry name" value="C-terminal effector domain of the bipartite response regulators"/>
    <property type="match status" value="1"/>
</dbReference>
<proteinExistence type="predicted"/>
<dbReference type="InterPro" id="IPR036388">
    <property type="entry name" value="WH-like_DNA-bd_sf"/>
</dbReference>
<dbReference type="PANTHER" id="PTHR48111">
    <property type="entry name" value="REGULATOR OF RPOS"/>
    <property type="match status" value="1"/>
</dbReference>
<sequence>MTSFAITAGICEDDDELRGVLRSALEREGMTVRATASGTEAVRAYGDDPPDVLVLDVGLPDADGRDVCQALRARGVRTPVLFLTARDALPDRLSGFHAGGDDYLTKPFALAELLVRVHALLARAHPPATSAGASEGVVVDPAAHAILQGDERVELTPTEFRLLAALASHPGQVVRRAALIAAAWPDGAIVHANTLDAYVARIRRKLRRAGVAQTIETARGVGYRLQ</sequence>
<dbReference type="InterPro" id="IPR039420">
    <property type="entry name" value="WalR-like"/>
</dbReference>
<dbReference type="InterPro" id="IPR016032">
    <property type="entry name" value="Sig_transdc_resp-reg_C-effctor"/>
</dbReference>
<dbReference type="Gene3D" id="1.10.10.10">
    <property type="entry name" value="Winged helix-like DNA-binding domain superfamily/Winged helix DNA-binding domain"/>
    <property type="match status" value="1"/>
</dbReference>
<name>A0A9E7C1B6_9ACTN</name>
<feature type="domain" description="OmpR/PhoB-type" evidence="5">
    <location>
        <begin position="126"/>
        <end position="226"/>
    </location>
</feature>
<accession>A0A9E7C1B6</accession>
<dbReference type="GO" id="GO:0032993">
    <property type="term" value="C:protein-DNA complex"/>
    <property type="evidence" value="ECO:0007669"/>
    <property type="project" value="TreeGrafter"/>
</dbReference>
<dbReference type="GO" id="GO:0000156">
    <property type="term" value="F:phosphorelay response regulator activity"/>
    <property type="evidence" value="ECO:0007669"/>
    <property type="project" value="TreeGrafter"/>
</dbReference>
<dbReference type="InterPro" id="IPR011006">
    <property type="entry name" value="CheY-like_superfamily"/>
</dbReference>
<dbReference type="PROSITE" id="PS51755">
    <property type="entry name" value="OMPR_PHOB"/>
    <property type="match status" value="1"/>
</dbReference>
<evidence type="ECO:0000256" key="2">
    <source>
        <dbReference type="PROSITE-ProRule" id="PRU00169"/>
    </source>
</evidence>
<evidence type="ECO:0000313" key="7">
    <source>
        <dbReference type="Proteomes" id="UP001162834"/>
    </source>
</evidence>
<protein>
    <submittedName>
        <fullName evidence="6">Response regulator MprA</fullName>
    </submittedName>
</protein>
<dbReference type="SMART" id="SM00448">
    <property type="entry name" value="REC"/>
    <property type="match status" value="1"/>
</dbReference>
<dbReference type="InterPro" id="IPR001867">
    <property type="entry name" value="OmpR/PhoB-type_DNA-bd"/>
</dbReference>
<dbReference type="SMART" id="SM00862">
    <property type="entry name" value="Trans_reg_C"/>
    <property type="match status" value="1"/>
</dbReference>
<evidence type="ECO:0000313" key="6">
    <source>
        <dbReference type="EMBL" id="UGS37246.1"/>
    </source>
</evidence>
<evidence type="ECO:0000256" key="1">
    <source>
        <dbReference type="ARBA" id="ARBA00023125"/>
    </source>
</evidence>
<feature type="domain" description="Response regulatory" evidence="4">
    <location>
        <begin position="7"/>
        <end position="121"/>
    </location>
</feature>
<dbReference type="Gene3D" id="3.40.50.2300">
    <property type="match status" value="1"/>
</dbReference>
<reference evidence="6" key="1">
    <citation type="journal article" date="2022" name="Int. J. Syst. Evol. Microbiol.">
        <title>Pseudomonas aegrilactucae sp. nov. and Pseudomonas morbosilactucae sp. nov., pathogens causing bacterial rot of lettuce in Japan.</title>
        <authorList>
            <person name="Sawada H."/>
            <person name="Fujikawa T."/>
            <person name="Satou M."/>
        </authorList>
    </citation>
    <scope>NUCLEOTIDE SEQUENCE</scope>
    <source>
        <strain evidence="6">0166_1</strain>
    </source>
</reference>
<dbReference type="SUPFAM" id="SSF52172">
    <property type="entry name" value="CheY-like"/>
    <property type="match status" value="1"/>
</dbReference>
<dbReference type="Gene3D" id="6.10.250.690">
    <property type="match status" value="1"/>
</dbReference>
<dbReference type="KEGG" id="sbae:DSM104329_03661"/>
<dbReference type="Proteomes" id="UP001162834">
    <property type="component" value="Chromosome"/>
</dbReference>
<keyword evidence="1 3" id="KW-0238">DNA-binding</keyword>
<evidence type="ECO:0000259" key="4">
    <source>
        <dbReference type="PROSITE" id="PS50110"/>
    </source>
</evidence>
<keyword evidence="2" id="KW-0597">Phosphoprotein</keyword>
<dbReference type="GO" id="GO:0005829">
    <property type="term" value="C:cytosol"/>
    <property type="evidence" value="ECO:0007669"/>
    <property type="project" value="TreeGrafter"/>
</dbReference>
<dbReference type="AlphaFoldDB" id="A0A9E7C1B6"/>
<dbReference type="GO" id="GO:0000976">
    <property type="term" value="F:transcription cis-regulatory region binding"/>
    <property type="evidence" value="ECO:0007669"/>
    <property type="project" value="TreeGrafter"/>
</dbReference>
<gene>
    <name evidence="6" type="primary">mprA_4</name>
    <name evidence="6" type="ORF">DSM104329_03661</name>
</gene>